<accession>A0ABS8X7N8</accession>
<protein>
    <recommendedName>
        <fullName evidence="4">Coiled-coil protein</fullName>
    </recommendedName>
</protein>
<comment type="caution">
    <text evidence="2">The sequence shown here is derived from an EMBL/GenBank/DDBJ whole genome shotgun (WGS) entry which is preliminary data.</text>
</comment>
<gene>
    <name evidence="2" type="ORF">LXO92_12850</name>
</gene>
<evidence type="ECO:0000313" key="3">
    <source>
        <dbReference type="Proteomes" id="UP001320170"/>
    </source>
</evidence>
<keyword evidence="1" id="KW-0175">Coiled coil</keyword>
<proteinExistence type="predicted"/>
<dbReference type="EMBL" id="JAJTND010000005">
    <property type="protein sequence ID" value="MCE3533262.1"/>
    <property type="molecule type" value="Genomic_DNA"/>
</dbReference>
<evidence type="ECO:0008006" key="4">
    <source>
        <dbReference type="Google" id="ProtNLM"/>
    </source>
</evidence>
<dbReference type="RefSeq" id="WP_182349954.1">
    <property type="nucleotide sequence ID" value="NZ_JAJSPM010000009.1"/>
</dbReference>
<reference evidence="2 3" key="1">
    <citation type="journal article" date="2024" name="Pathogens">
        <title>Characterization of a Novel Species of Legionella Isolated from a Healthcare Facility: Legionella resiliens sp. nov.</title>
        <authorList>
            <person name="Cristino S."/>
            <person name="Pascale M.R."/>
            <person name="Marino F."/>
            <person name="Derelitto C."/>
            <person name="Salaris S."/>
            <person name="Orsini M."/>
            <person name="Squarzoni S."/>
            <person name="Grottola A."/>
            <person name="Girolamini L."/>
        </authorList>
    </citation>
    <scope>NUCLEOTIDE SEQUENCE [LARGE SCALE GENOMIC DNA]</scope>
    <source>
        <strain evidence="2 3">8cVS16</strain>
    </source>
</reference>
<sequence>MNGKLKFFFIMNKSLTTLMSKLNEQLNELNLNLHTVLQKKQRFEQQIQQIEELINQTNSSSLTINPTIEIHKLNIITQEQERKEAITLDLKNYQDIENKLREKIKRVKMELSMLMHYLEREETNQQKSSLDFTLI</sequence>
<dbReference type="Proteomes" id="UP001320170">
    <property type="component" value="Unassembled WGS sequence"/>
</dbReference>
<name>A0ABS8X7N8_9GAMM</name>
<organism evidence="2 3">
    <name type="scientific">Legionella resiliens</name>
    <dbReference type="NCBI Taxonomy" id="2905958"/>
    <lineage>
        <taxon>Bacteria</taxon>
        <taxon>Pseudomonadati</taxon>
        <taxon>Pseudomonadota</taxon>
        <taxon>Gammaproteobacteria</taxon>
        <taxon>Legionellales</taxon>
        <taxon>Legionellaceae</taxon>
        <taxon>Legionella</taxon>
    </lineage>
</organism>
<keyword evidence="3" id="KW-1185">Reference proteome</keyword>
<evidence type="ECO:0000256" key="1">
    <source>
        <dbReference type="SAM" id="Coils"/>
    </source>
</evidence>
<evidence type="ECO:0000313" key="2">
    <source>
        <dbReference type="EMBL" id="MCE3533262.1"/>
    </source>
</evidence>
<feature type="coiled-coil region" evidence="1">
    <location>
        <begin position="12"/>
        <end position="60"/>
    </location>
</feature>